<evidence type="ECO:0000313" key="2">
    <source>
        <dbReference type="EMBL" id="ACB50230.1"/>
    </source>
</evidence>
<evidence type="ECO:0000256" key="1">
    <source>
        <dbReference type="SAM" id="SignalP"/>
    </source>
</evidence>
<protein>
    <recommendedName>
        <fullName evidence="4">PEP-CTERM protein-sorting domain-containing protein</fullName>
    </recommendedName>
</protein>
<proteinExistence type="predicted"/>
<dbReference type="OrthoDB" id="428695at2"/>
<keyword evidence="1" id="KW-0732">Signal</keyword>
<evidence type="ECO:0000313" key="3">
    <source>
        <dbReference type="Proteomes" id="UP000001203"/>
    </source>
</evidence>
<gene>
    <name evidence="2" type="ordered locus">cce_0879</name>
</gene>
<accession>B1WS36</accession>
<name>B1WS36_CROS5</name>
<feature type="chain" id="PRO_5002772324" description="PEP-CTERM protein-sorting domain-containing protein" evidence="1">
    <location>
        <begin position="23"/>
        <end position="215"/>
    </location>
</feature>
<reference evidence="2 3" key="1">
    <citation type="journal article" date="2008" name="Proc. Natl. Acad. Sci. U.S.A.">
        <title>The genome of Cyanothece 51142, a unicellular diazotrophic cyanobacterium important in the marine nitrogen cycle.</title>
        <authorList>
            <person name="Welsh E.A."/>
            <person name="Liberton M."/>
            <person name="Stoeckel J."/>
            <person name="Loh T."/>
            <person name="Elvitigala T."/>
            <person name="Wang C."/>
            <person name="Wollam A."/>
            <person name="Fulton R.S."/>
            <person name="Clifton S.W."/>
            <person name="Jacobs J.M."/>
            <person name="Aurora R."/>
            <person name="Ghosh B.K."/>
            <person name="Sherman L.A."/>
            <person name="Smith R.D."/>
            <person name="Wilson R.K."/>
            <person name="Pakrasi H.B."/>
        </authorList>
    </citation>
    <scope>NUCLEOTIDE SEQUENCE [LARGE SCALE GENOMIC DNA]</scope>
    <source>
        <strain evidence="3">ATCC 51142 / BH68</strain>
    </source>
</reference>
<dbReference type="EMBL" id="CP000806">
    <property type="protein sequence ID" value="ACB50230.1"/>
    <property type="molecule type" value="Genomic_DNA"/>
</dbReference>
<dbReference type="KEGG" id="cyt:cce_0879"/>
<dbReference type="NCBIfam" id="TIGR04155">
    <property type="entry name" value="cyano_PEP"/>
    <property type="match status" value="1"/>
</dbReference>
<dbReference type="eggNOG" id="ENOG50321E5">
    <property type="taxonomic scope" value="Bacteria"/>
</dbReference>
<dbReference type="Proteomes" id="UP000001203">
    <property type="component" value="Chromosome circular"/>
</dbReference>
<dbReference type="AlphaFoldDB" id="B1WS36"/>
<dbReference type="HOGENOM" id="CLU_111496_0_0_3"/>
<dbReference type="InterPro" id="IPR026374">
    <property type="entry name" value="Cyano_PEP"/>
</dbReference>
<sequence length="215" mass="21936">MKKVLSTLVGASVLATGGISLSATDVGALTLANGTTTCSISNLDGATHCEGAYAGNDSNQSLDGLFGINGWTEVVKTEDDTNEGNVFDSMDGSWSNTGMGVTLTVNTIGGTSGTWSATGLDYSNYDYVAVLKGGPTFSAYKLADFTIGGNWDTSGILTGGQNPQPSPGLSHFTLYKTPGTAVPEPLTILGAGAAISFGTAFKRKLGKAKKSNEKA</sequence>
<feature type="signal peptide" evidence="1">
    <location>
        <begin position="1"/>
        <end position="22"/>
    </location>
</feature>
<evidence type="ECO:0008006" key="4">
    <source>
        <dbReference type="Google" id="ProtNLM"/>
    </source>
</evidence>
<keyword evidence="3" id="KW-1185">Reference proteome</keyword>
<organism evidence="2 3">
    <name type="scientific">Crocosphaera subtropica (strain ATCC 51142 / BH68)</name>
    <name type="common">Cyanothece sp. (strain ATCC 51142)</name>
    <dbReference type="NCBI Taxonomy" id="43989"/>
    <lineage>
        <taxon>Bacteria</taxon>
        <taxon>Bacillati</taxon>
        <taxon>Cyanobacteriota</taxon>
        <taxon>Cyanophyceae</taxon>
        <taxon>Oscillatoriophycideae</taxon>
        <taxon>Chroococcales</taxon>
        <taxon>Aphanothecaceae</taxon>
        <taxon>Crocosphaera</taxon>
        <taxon>Crocosphaera subtropica</taxon>
    </lineage>
</organism>
<dbReference type="RefSeq" id="WP_009546112.1">
    <property type="nucleotide sequence ID" value="NC_010546.1"/>
</dbReference>